<sequence length="221" mass="23409">MHIEPGLVSEAKLALSYATAATAAAYAGKLAFDDLKQRGLVSLSARVALCTVLVFVFFEVLPHFPIGVSEVHLILGSTLFLVFGAAPAALGLMMGLLIQGLFFAPQDVPQYGMNLTTLLVPLFALQALATKVIPTKMAYVDLQYRQALMLSTAYQGGIVAWVAFWAVYGQGFGAANLAAIGSFGFSYMLVILIEPVVDLGVLALAKLGRASSLTTPRLHTA</sequence>
<dbReference type="RefSeq" id="WP_380072774.1">
    <property type="nucleotide sequence ID" value="NZ_JBHRTO010000001.1"/>
</dbReference>
<keyword evidence="3" id="KW-1003">Cell membrane</keyword>
<keyword evidence="5 7" id="KW-1133">Transmembrane helix</keyword>
<dbReference type="Proteomes" id="UP001595547">
    <property type="component" value="Unassembled WGS sequence"/>
</dbReference>
<evidence type="ECO:0000256" key="2">
    <source>
        <dbReference type="ARBA" id="ARBA00022448"/>
    </source>
</evidence>
<keyword evidence="9" id="KW-1185">Reference proteome</keyword>
<feature type="transmembrane region" description="Helical" evidence="7">
    <location>
        <begin position="73"/>
        <end position="98"/>
    </location>
</feature>
<evidence type="ECO:0000313" key="8">
    <source>
        <dbReference type="EMBL" id="MFC3181165.1"/>
    </source>
</evidence>
<keyword evidence="6 7" id="KW-0472">Membrane</keyword>
<dbReference type="InterPro" id="IPR002751">
    <property type="entry name" value="CbiM/NikMN"/>
</dbReference>
<evidence type="ECO:0000256" key="3">
    <source>
        <dbReference type="ARBA" id="ARBA00022475"/>
    </source>
</evidence>
<feature type="transmembrane region" description="Helical" evidence="7">
    <location>
        <begin position="147"/>
        <end position="168"/>
    </location>
</feature>
<dbReference type="Pfam" id="PF01891">
    <property type="entry name" value="CbiM"/>
    <property type="match status" value="1"/>
</dbReference>
<proteinExistence type="predicted"/>
<comment type="caution">
    <text evidence="8">The sequence shown here is derived from an EMBL/GenBank/DDBJ whole genome shotgun (WGS) entry which is preliminary data.</text>
</comment>
<dbReference type="Gene3D" id="1.10.1760.20">
    <property type="match status" value="1"/>
</dbReference>
<comment type="subcellular location">
    <subcellularLocation>
        <location evidence="1">Cell membrane</location>
        <topology evidence="1">Multi-pass membrane protein</topology>
    </subcellularLocation>
</comment>
<evidence type="ECO:0000256" key="4">
    <source>
        <dbReference type="ARBA" id="ARBA00022692"/>
    </source>
</evidence>
<keyword evidence="2" id="KW-0813">Transport</keyword>
<protein>
    <submittedName>
        <fullName evidence="8">Energy-coupling factor ABC transporter permease</fullName>
    </submittedName>
</protein>
<reference evidence="9" key="1">
    <citation type="journal article" date="2019" name="Int. J. Syst. Evol. Microbiol.">
        <title>The Global Catalogue of Microorganisms (GCM) 10K type strain sequencing project: providing services to taxonomists for standard genome sequencing and annotation.</title>
        <authorList>
            <consortium name="The Broad Institute Genomics Platform"/>
            <consortium name="The Broad Institute Genome Sequencing Center for Infectious Disease"/>
            <person name="Wu L."/>
            <person name="Ma J."/>
        </authorList>
    </citation>
    <scope>NUCLEOTIDE SEQUENCE [LARGE SCALE GENOMIC DNA]</scope>
    <source>
        <strain evidence="9">KCTC 52039</strain>
    </source>
</reference>
<keyword evidence="4 7" id="KW-0812">Transmembrane</keyword>
<accession>A0ABV7IXY3</accession>
<feature type="transmembrane region" description="Helical" evidence="7">
    <location>
        <begin position="43"/>
        <end position="61"/>
    </location>
</feature>
<organism evidence="8 9">
    <name type="scientific">Cypionkella sinensis</name>
    <dbReference type="NCBI Taxonomy" id="1756043"/>
    <lineage>
        <taxon>Bacteria</taxon>
        <taxon>Pseudomonadati</taxon>
        <taxon>Pseudomonadota</taxon>
        <taxon>Alphaproteobacteria</taxon>
        <taxon>Rhodobacterales</taxon>
        <taxon>Paracoccaceae</taxon>
        <taxon>Cypionkella</taxon>
    </lineage>
</organism>
<evidence type="ECO:0000256" key="1">
    <source>
        <dbReference type="ARBA" id="ARBA00004651"/>
    </source>
</evidence>
<name>A0ABV7IXY3_9RHOB</name>
<gene>
    <name evidence="8" type="ORF">ACFOGH_09215</name>
</gene>
<evidence type="ECO:0000256" key="5">
    <source>
        <dbReference type="ARBA" id="ARBA00022989"/>
    </source>
</evidence>
<evidence type="ECO:0000256" key="7">
    <source>
        <dbReference type="SAM" id="Phobius"/>
    </source>
</evidence>
<evidence type="ECO:0000313" key="9">
    <source>
        <dbReference type="Proteomes" id="UP001595547"/>
    </source>
</evidence>
<evidence type="ECO:0000256" key="6">
    <source>
        <dbReference type="ARBA" id="ARBA00023136"/>
    </source>
</evidence>
<feature type="transmembrane region" description="Helical" evidence="7">
    <location>
        <begin position="180"/>
        <end position="205"/>
    </location>
</feature>
<feature type="transmembrane region" description="Helical" evidence="7">
    <location>
        <begin position="118"/>
        <end position="135"/>
    </location>
</feature>
<dbReference type="EMBL" id="JBHRTO010000001">
    <property type="protein sequence ID" value="MFC3181165.1"/>
    <property type="molecule type" value="Genomic_DNA"/>
</dbReference>